<dbReference type="GO" id="GO:0005506">
    <property type="term" value="F:iron ion binding"/>
    <property type="evidence" value="ECO:0007669"/>
    <property type="project" value="InterPro"/>
</dbReference>
<evidence type="ECO:0000256" key="1">
    <source>
        <dbReference type="ARBA" id="ARBA00001971"/>
    </source>
</evidence>
<evidence type="ECO:0000256" key="6">
    <source>
        <dbReference type="PIRSR" id="PIRSR602401-1"/>
    </source>
</evidence>
<keyword evidence="9" id="KW-1185">Reference proteome</keyword>
<proteinExistence type="inferred from homology"/>
<dbReference type="CDD" id="cd20615">
    <property type="entry name" value="CYP_GliC-like"/>
    <property type="match status" value="1"/>
</dbReference>
<dbReference type="PANTHER" id="PTHR24303">
    <property type="entry name" value="HEME-BINDING MONOOXYGENASE FAMILY"/>
    <property type="match status" value="1"/>
</dbReference>
<evidence type="ECO:0000256" key="7">
    <source>
        <dbReference type="RuleBase" id="RU000461"/>
    </source>
</evidence>
<organism evidence="8 9">
    <name type="scientific">Elsinoe ampelina</name>
    <dbReference type="NCBI Taxonomy" id="302913"/>
    <lineage>
        <taxon>Eukaryota</taxon>
        <taxon>Fungi</taxon>
        <taxon>Dikarya</taxon>
        <taxon>Ascomycota</taxon>
        <taxon>Pezizomycotina</taxon>
        <taxon>Dothideomycetes</taxon>
        <taxon>Dothideomycetidae</taxon>
        <taxon>Myriangiales</taxon>
        <taxon>Elsinoaceae</taxon>
        <taxon>Elsinoe</taxon>
    </lineage>
</organism>
<dbReference type="GO" id="GO:0020037">
    <property type="term" value="F:heme binding"/>
    <property type="evidence" value="ECO:0007669"/>
    <property type="project" value="InterPro"/>
</dbReference>
<dbReference type="Proteomes" id="UP000799538">
    <property type="component" value="Unassembled WGS sequence"/>
</dbReference>
<dbReference type="InterPro" id="IPR002401">
    <property type="entry name" value="Cyt_P450_E_grp-I"/>
</dbReference>
<dbReference type="OrthoDB" id="2789670at2759"/>
<dbReference type="GO" id="GO:0016705">
    <property type="term" value="F:oxidoreductase activity, acting on paired donors, with incorporation or reduction of molecular oxygen"/>
    <property type="evidence" value="ECO:0007669"/>
    <property type="project" value="InterPro"/>
</dbReference>
<name>A0A6A6G0A6_9PEZI</name>
<evidence type="ECO:0000313" key="9">
    <source>
        <dbReference type="Proteomes" id="UP000799538"/>
    </source>
</evidence>
<sequence length="438" mass="50060">MPYRWPNGQGKEKFFDGIRSARKWRTTMGPVYQIWAGDRREIVLTRPDHAAQYFRDSHRHVKATNNNSGWLFGEVLGECVGLVSLERWQNLRSVVETAFSRPSMALKTTLIISQAQQYLNGMGLGSIGQMDPAARLQFYPFFVVAQVLFGQLSDEQTSILAELAPLREELFREVIRGGINRFAIARYVPWSGASVLRDFQSRWSRFVEQSYILSRDKKRDVPVTQLWQAVLVCKISKKEALQTLDESLYANLDVTTSAISWNIILLAQHVGIQQQLRDEIRANGATSASYIDNQHTLLAACILEASRLRPILAFSNPEHAIEDKLIDGYLIPRHTDVIVDATAINVENPFWENGTKYMPHRFLSLKPADVRYNLWRFGFGPRKCLGQHLADRMLRALTAALVSQYYLDCSTSLNDSHDLKDESWVGLPNETVHYRRVE</sequence>
<dbReference type="SUPFAM" id="SSF48264">
    <property type="entry name" value="Cytochrome P450"/>
    <property type="match status" value="1"/>
</dbReference>
<dbReference type="PRINTS" id="PR00463">
    <property type="entry name" value="EP450I"/>
</dbReference>
<keyword evidence="4 6" id="KW-0408">Iron</keyword>
<dbReference type="Gene3D" id="1.10.630.10">
    <property type="entry name" value="Cytochrome P450"/>
    <property type="match status" value="1"/>
</dbReference>
<dbReference type="InterPro" id="IPR017972">
    <property type="entry name" value="Cyt_P450_CS"/>
</dbReference>
<dbReference type="AlphaFoldDB" id="A0A6A6G0A6"/>
<dbReference type="InterPro" id="IPR001128">
    <property type="entry name" value="Cyt_P450"/>
</dbReference>
<keyword evidence="3 7" id="KW-0560">Oxidoreductase</keyword>
<comment type="similarity">
    <text evidence="7">Belongs to the cytochrome P450 family.</text>
</comment>
<evidence type="ECO:0000313" key="8">
    <source>
        <dbReference type="EMBL" id="KAF2219166.1"/>
    </source>
</evidence>
<dbReference type="PROSITE" id="PS00086">
    <property type="entry name" value="CYTOCHROME_P450"/>
    <property type="match status" value="1"/>
</dbReference>
<evidence type="ECO:0000256" key="2">
    <source>
        <dbReference type="ARBA" id="ARBA00022723"/>
    </source>
</evidence>
<dbReference type="PANTHER" id="PTHR24303:SF31">
    <property type="entry name" value="CYTOCHROME P450 307A1-RELATED"/>
    <property type="match status" value="1"/>
</dbReference>
<evidence type="ECO:0000256" key="4">
    <source>
        <dbReference type="ARBA" id="ARBA00023004"/>
    </source>
</evidence>
<dbReference type="InterPro" id="IPR036396">
    <property type="entry name" value="Cyt_P450_sf"/>
</dbReference>
<keyword evidence="5 7" id="KW-0503">Monooxygenase</keyword>
<evidence type="ECO:0000256" key="5">
    <source>
        <dbReference type="ARBA" id="ARBA00023033"/>
    </source>
</evidence>
<accession>A0A6A6G0A6</accession>
<dbReference type="Pfam" id="PF00067">
    <property type="entry name" value="p450"/>
    <property type="match status" value="1"/>
</dbReference>
<keyword evidence="2 6" id="KW-0479">Metal-binding</keyword>
<protein>
    <submittedName>
        <fullName evidence="8">Cytochrome P450 oxidoreductase GliC</fullName>
    </submittedName>
</protein>
<feature type="binding site" description="axial binding residue" evidence="6">
    <location>
        <position position="384"/>
    </location>
    <ligand>
        <name>heme</name>
        <dbReference type="ChEBI" id="CHEBI:30413"/>
    </ligand>
    <ligandPart>
        <name>Fe</name>
        <dbReference type="ChEBI" id="CHEBI:18248"/>
    </ligandPart>
</feature>
<dbReference type="PRINTS" id="PR00385">
    <property type="entry name" value="P450"/>
</dbReference>
<reference evidence="9" key="1">
    <citation type="journal article" date="2020" name="Stud. Mycol.">
        <title>101 Dothideomycetes genomes: A test case for predicting lifestyles and emergence of pathogens.</title>
        <authorList>
            <person name="Haridas S."/>
            <person name="Albert R."/>
            <person name="Binder M."/>
            <person name="Bloem J."/>
            <person name="LaButti K."/>
            <person name="Salamov A."/>
            <person name="Andreopoulos B."/>
            <person name="Baker S."/>
            <person name="Barry K."/>
            <person name="Bills G."/>
            <person name="Bluhm B."/>
            <person name="Cannon C."/>
            <person name="Castanera R."/>
            <person name="Culley D."/>
            <person name="Daum C."/>
            <person name="Ezra D."/>
            <person name="Gonzalez J."/>
            <person name="Henrissat B."/>
            <person name="Kuo A."/>
            <person name="Liang C."/>
            <person name="Lipzen A."/>
            <person name="Lutzoni F."/>
            <person name="Magnuson J."/>
            <person name="Mondo S."/>
            <person name="Nolan M."/>
            <person name="Ohm R."/>
            <person name="Pangilinan J."/>
            <person name="Park H.-J."/>
            <person name="Ramirez L."/>
            <person name="Alfaro M."/>
            <person name="Sun H."/>
            <person name="Tritt A."/>
            <person name="Yoshinaga Y."/>
            <person name="Zwiers L.-H."/>
            <person name="Turgeon B."/>
            <person name="Goodwin S."/>
            <person name="Spatafora J."/>
            <person name="Crous P."/>
            <person name="Grigoriev I."/>
        </authorList>
    </citation>
    <scope>NUCLEOTIDE SEQUENCE [LARGE SCALE GENOMIC DNA]</scope>
    <source>
        <strain evidence="9">CECT 20119</strain>
    </source>
</reference>
<keyword evidence="6 7" id="KW-0349">Heme</keyword>
<dbReference type="GO" id="GO:0004497">
    <property type="term" value="F:monooxygenase activity"/>
    <property type="evidence" value="ECO:0007669"/>
    <property type="project" value="UniProtKB-KW"/>
</dbReference>
<gene>
    <name evidence="8" type="ORF">BDZ85DRAFT_305107</name>
</gene>
<evidence type="ECO:0000256" key="3">
    <source>
        <dbReference type="ARBA" id="ARBA00023002"/>
    </source>
</evidence>
<comment type="cofactor">
    <cofactor evidence="1 6">
        <name>heme</name>
        <dbReference type="ChEBI" id="CHEBI:30413"/>
    </cofactor>
</comment>
<dbReference type="EMBL" id="ML992519">
    <property type="protein sequence ID" value="KAF2219166.1"/>
    <property type="molecule type" value="Genomic_DNA"/>
</dbReference>